<keyword evidence="3" id="KW-0231">Viral genome packaging</keyword>
<keyword evidence="2" id="KW-1171">Viral genome ejection through host cell envelope</keyword>
<keyword evidence="1" id="KW-1188">Viral release from host cell</keyword>
<proteinExistence type="predicted"/>
<evidence type="ECO:0000313" key="4">
    <source>
        <dbReference type="EMBL" id="WJE88264.1"/>
    </source>
</evidence>
<dbReference type="EMBL" id="OQ790078">
    <property type="protein sequence ID" value="WJE88264.1"/>
    <property type="molecule type" value="Genomic_DNA"/>
</dbReference>
<evidence type="ECO:0000256" key="1">
    <source>
        <dbReference type="ARBA" id="ARBA00022950"/>
    </source>
</evidence>
<sequence>MNNVYPPNVQRAPAVEGWPLGSHAGRGSFKPEQNWHHNHAGTALGLSAVRACVTLLAESVAQLPCELYRRDKNGGRQRATDHPVYDLIHSQPNRKDTSFEYFEQQQGLLGLEGNCYSIIERDGKGYPKELIPINPKKVIVLKGPDGMPYYELPEVGEILPMRMMHHVKVFSLDGYIGSSPFRRTPMSWGIWPLRSMRQRHFGVGQRAG</sequence>
<reference evidence="4" key="1">
    <citation type="journal article" date="2024" name="Can. J. Microbiol.">
        <title>Biological and genomic characteristics of three novel bacteriophages and a phage-plasmid of Klebsiella pneumoniae.</title>
        <authorList>
            <person name="Uskudar-Guclu A."/>
            <person name="Unlu S."/>
            <person name="Salih-Dogan H."/>
            <person name="Yalcin S."/>
            <person name="Basustaoglu A."/>
        </authorList>
    </citation>
    <scope>NUCLEOTIDE SEQUENCE</scope>
</reference>
<dbReference type="Pfam" id="PF04860">
    <property type="entry name" value="Phage_portal"/>
    <property type="match status" value="1"/>
</dbReference>
<evidence type="ECO:0000256" key="2">
    <source>
        <dbReference type="ARBA" id="ARBA00023009"/>
    </source>
</evidence>
<name>A0AAT9V4S1_9CAUD</name>
<organism evidence="4">
    <name type="scientific">Klebsiella phage Kpn74</name>
    <dbReference type="NCBI Taxonomy" id="3044026"/>
    <lineage>
        <taxon>Viruses</taxon>
        <taxon>Duplodnaviria</taxon>
        <taxon>Heunggongvirae</taxon>
        <taxon>Uroviricota</taxon>
        <taxon>Caudoviricetes</taxon>
    </lineage>
</organism>
<keyword evidence="2" id="KW-1160">Virus entry into host cell</keyword>
<keyword evidence="2" id="KW-1162">Viral penetration into host cytoplasm</keyword>
<protein>
    <submittedName>
        <fullName evidence="4">Portal protein</fullName>
    </submittedName>
</protein>
<keyword evidence="1" id="KW-0118">Viral capsid assembly</keyword>
<dbReference type="InterPro" id="IPR006944">
    <property type="entry name" value="Phage/GTA_portal"/>
</dbReference>
<accession>A0AAT9V4S1</accession>
<evidence type="ECO:0000256" key="3">
    <source>
        <dbReference type="ARBA" id="ARBA00023219"/>
    </source>
</evidence>